<reference evidence="2 3" key="1">
    <citation type="submission" date="2016-10" db="EMBL/GenBank/DDBJ databases">
        <title>Draft genome sequence of Coniochaeta ligniaria NRRL30616, a lignocellulolytic fungus for bioabatement of inhibitors in plant biomass hydrolysates.</title>
        <authorList>
            <consortium name="DOE Joint Genome Institute"/>
            <person name="Jimenez D.J."/>
            <person name="Hector R.E."/>
            <person name="Riley R."/>
            <person name="Sun H."/>
            <person name="Grigoriev I.V."/>
            <person name="Van Elsas J.D."/>
            <person name="Nichols N.N."/>
        </authorList>
    </citation>
    <scope>NUCLEOTIDE SEQUENCE [LARGE SCALE GENOMIC DNA]</scope>
    <source>
        <strain evidence="2 3">NRRL 30616</strain>
    </source>
</reference>
<evidence type="ECO:0000256" key="1">
    <source>
        <dbReference type="SAM" id="MobiDB-lite"/>
    </source>
</evidence>
<dbReference type="InParanoid" id="A0A1J7ID16"/>
<dbReference type="OrthoDB" id="3660917at2759"/>
<feature type="region of interest" description="Disordered" evidence="1">
    <location>
        <begin position="1"/>
        <end position="24"/>
    </location>
</feature>
<evidence type="ECO:0000313" key="2">
    <source>
        <dbReference type="EMBL" id="OIW25358.1"/>
    </source>
</evidence>
<name>A0A1J7ID16_9PEZI</name>
<keyword evidence="3" id="KW-1185">Reference proteome</keyword>
<sequence length="116" mass="12915">MGSDRPESTPKHGTPAPPQWMQPDQKELQVVLMSSRPGWEQRQYLGKDGVLRTLTTDSSAVVNAIPLSPSLIKALLDRTPHSKELEDILRGVDGTAVPSEQWFNPNMSILPLFKRV</sequence>
<dbReference type="EMBL" id="KV875102">
    <property type="protein sequence ID" value="OIW25358.1"/>
    <property type="molecule type" value="Genomic_DNA"/>
</dbReference>
<gene>
    <name evidence="2" type="ORF">CONLIGDRAFT_648391</name>
</gene>
<evidence type="ECO:0000313" key="3">
    <source>
        <dbReference type="Proteomes" id="UP000182658"/>
    </source>
</evidence>
<dbReference type="Proteomes" id="UP000182658">
    <property type="component" value="Unassembled WGS sequence"/>
</dbReference>
<dbReference type="AlphaFoldDB" id="A0A1J7ID16"/>
<feature type="compositionally biased region" description="Basic and acidic residues" evidence="1">
    <location>
        <begin position="1"/>
        <end position="10"/>
    </location>
</feature>
<proteinExistence type="predicted"/>
<protein>
    <submittedName>
        <fullName evidence="2">Uncharacterized protein</fullName>
    </submittedName>
</protein>
<accession>A0A1J7ID16</accession>
<dbReference type="STRING" id="1408157.A0A1J7ID16"/>
<organism evidence="2 3">
    <name type="scientific">Coniochaeta ligniaria NRRL 30616</name>
    <dbReference type="NCBI Taxonomy" id="1408157"/>
    <lineage>
        <taxon>Eukaryota</taxon>
        <taxon>Fungi</taxon>
        <taxon>Dikarya</taxon>
        <taxon>Ascomycota</taxon>
        <taxon>Pezizomycotina</taxon>
        <taxon>Sordariomycetes</taxon>
        <taxon>Sordariomycetidae</taxon>
        <taxon>Coniochaetales</taxon>
        <taxon>Coniochaetaceae</taxon>
        <taxon>Coniochaeta</taxon>
    </lineage>
</organism>